<feature type="transmembrane region" description="Helical" evidence="7">
    <location>
        <begin position="91"/>
        <end position="109"/>
    </location>
</feature>
<evidence type="ECO:0000256" key="5">
    <source>
        <dbReference type="ARBA" id="ARBA00022748"/>
    </source>
</evidence>
<organism evidence="9">
    <name type="scientific">marine metagenome</name>
    <dbReference type="NCBI Taxonomy" id="408172"/>
    <lineage>
        <taxon>unclassified sequences</taxon>
        <taxon>metagenomes</taxon>
        <taxon>ecological metagenomes</taxon>
    </lineage>
</organism>
<dbReference type="GO" id="GO:0017004">
    <property type="term" value="P:cytochrome complex assembly"/>
    <property type="evidence" value="ECO:0007669"/>
    <property type="project" value="UniProtKB-KW"/>
</dbReference>
<dbReference type="CDD" id="cd16378">
    <property type="entry name" value="CcmH_N"/>
    <property type="match status" value="1"/>
</dbReference>
<name>A0A382UKE1_9ZZZZ</name>
<sequence>MIIILYTFFYQGSLIANNNNVLVNKISKNLRCLICQGQSVYDSQSDFAVSMKLLIKKKIKEGNSEKQIYDYLKNQYGEWISYDTEINKKTYLLWLFPLLLFIFGGILIFRKVFIK</sequence>
<keyword evidence="4" id="KW-0732">Signal</keyword>
<dbReference type="GO" id="GO:0046872">
    <property type="term" value="F:metal ion binding"/>
    <property type="evidence" value="ECO:0007669"/>
    <property type="project" value="UniProtKB-KW"/>
</dbReference>
<keyword evidence="7" id="KW-0812">Transmembrane</keyword>
<evidence type="ECO:0000256" key="4">
    <source>
        <dbReference type="ARBA" id="ARBA00022729"/>
    </source>
</evidence>
<reference evidence="9" key="1">
    <citation type="submission" date="2018-05" db="EMBL/GenBank/DDBJ databases">
        <authorList>
            <person name="Lanie J.A."/>
            <person name="Ng W.-L."/>
            <person name="Kazmierczak K.M."/>
            <person name="Andrzejewski T.M."/>
            <person name="Davidsen T.M."/>
            <person name="Wayne K.J."/>
            <person name="Tettelin H."/>
            <person name="Glass J.I."/>
            <person name="Rusch D."/>
            <person name="Podicherti R."/>
            <person name="Tsui H.-C.T."/>
            <person name="Winkler M.E."/>
        </authorList>
    </citation>
    <scope>NUCLEOTIDE SEQUENCE</scope>
</reference>
<dbReference type="Pfam" id="PF03918">
    <property type="entry name" value="CcmH"/>
    <property type="match status" value="1"/>
</dbReference>
<protein>
    <recommendedName>
        <fullName evidence="8">CcmH/CycL/Ccl2/NrfF N-terminal domain-containing protein</fullName>
    </recommendedName>
</protein>
<keyword evidence="5" id="KW-0201">Cytochrome c-type biogenesis</keyword>
<dbReference type="AlphaFoldDB" id="A0A382UKE1"/>
<evidence type="ECO:0000256" key="6">
    <source>
        <dbReference type="ARBA" id="ARBA00023004"/>
    </source>
</evidence>
<feature type="domain" description="CcmH/CycL/Ccl2/NrfF N-terminal" evidence="8">
    <location>
        <begin position="21"/>
        <end position="110"/>
    </location>
</feature>
<dbReference type="Gene3D" id="1.10.8.640">
    <property type="entry name" value="Cytochrome C biogenesis protein"/>
    <property type="match status" value="1"/>
</dbReference>
<evidence type="ECO:0000256" key="1">
    <source>
        <dbReference type="ARBA" id="ARBA00010342"/>
    </source>
</evidence>
<keyword evidence="7" id="KW-1133">Transmembrane helix</keyword>
<keyword evidence="3" id="KW-0479">Metal-binding</keyword>
<proteinExistence type="inferred from homology"/>
<comment type="similarity">
    <text evidence="1">Belongs to the CcmH/CycL/Ccl2/NrfF family.</text>
</comment>
<keyword evidence="2" id="KW-0349">Heme</keyword>
<keyword evidence="7" id="KW-0472">Membrane</keyword>
<dbReference type="PANTHER" id="PTHR47870">
    <property type="entry name" value="CYTOCHROME C-TYPE BIOGENESIS PROTEIN CCMH"/>
    <property type="match status" value="1"/>
</dbReference>
<dbReference type="InterPro" id="IPR051263">
    <property type="entry name" value="C-type_cytochrome_biogenesis"/>
</dbReference>
<keyword evidence="6" id="KW-0408">Iron</keyword>
<gene>
    <name evidence="9" type="ORF">METZ01_LOCUS387593</name>
</gene>
<evidence type="ECO:0000256" key="2">
    <source>
        <dbReference type="ARBA" id="ARBA00022617"/>
    </source>
</evidence>
<evidence type="ECO:0000313" key="9">
    <source>
        <dbReference type="EMBL" id="SVD34739.1"/>
    </source>
</evidence>
<dbReference type="GO" id="GO:0005886">
    <property type="term" value="C:plasma membrane"/>
    <property type="evidence" value="ECO:0007669"/>
    <property type="project" value="TreeGrafter"/>
</dbReference>
<evidence type="ECO:0000256" key="7">
    <source>
        <dbReference type="SAM" id="Phobius"/>
    </source>
</evidence>
<evidence type="ECO:0000256" key="3">
    <source>
        <dbReference type="ARBA" id="ARBA00022723"/>
    </source>
</evidence>
<dbReference type="InterPro" id="IPR005616">
    <property type="entry name" value="CcmH/CycL/Ccl2/NrfF_N"/>
</dbReference>
<dbReference type="InterPro" id="IPR038297">
    <property type="entry name" value="CcmH/CycL/NrfF/Ccl2_sf"/>
</dbReference>
<evidence type="ECO:0000259" key="8">
    <source>
        <dbReference type="Pfam" id="PF03918"/>
    </source>
</evidence>
<accession>A0A382UKE1</accession>
<dbReference type="EMBL" id="UINC01144919">
    <property type="protein sequence ID" value="SVD34739.1"/>
    <property type="molecule type" value="Genomic_DNA"/>
</dbReference>
<dbReference type="PANTHER" id="PTHR47870:SF1">
    <property type="entry name" value="CYTOCHROME C-TYPE BIOGENESIS PROTEIN CCMH"/>
    <property type="match status" value="1"/>
</dbReference>